<reference evidence="3 4" key="1">
    <citation type="submission" date="2015-01" db="EMBL/GenBank/DDBJ databases">
        <title>Genome of allotetraploid Gossypium barbadense reveals genomic plasticity and fiber elongation in cotton evolution.</title>
        <authorList>
            <person name="Chen X."/>
            <person name="Liu X."/>
            <person name="Zhao B."/>
            <person name="Zheng H."/>
            <person name="Hu Y."/>
            <person name="Lu G."/>
            <person name="Yang C."/>
            <person name="Chen J."/>
            <person name="Shan C."/>
            <person name="Zhang L."/>
            <person name="Zhou Y."/>
            <person name="Wang L."/>
            <person name="Guo W."/>
            <person name="Bai Y."/>
            <person name="Ruan J."/>
            <person name="Shangguan X."/>
            <person name="Mao Y."/>
            <person name="Jiang J."/>
            <person name="Zhu Y."/>
            <person name="Lei J."/>
            <person name="Kang H."/>
            <person name="Chen S."/>
            <person name="He X."/>
            <person name="Wang R."/>
            <person name="Wang Y."/>
            <person name="Chen J."/>
            <person name="Wang L."/>
            <person name="Yu S."/>
            <person name="Wang B."/>
            <person name="Wei J."/>
            <person name="Song S."/>
            <person name="Lu X."/>
            <person name="Gao Z."/>
            <person name="Gu W."/>
            <person name="Deng X."/>
            <person name="Ma D."/>
            <person name="Wang S."/>
            <person name="Liang W."/>
            <person name="Fang L."/>
            <person name="Cai C."/>
            <person name="Zhu X."/>
            <person name="Zhou B."/>
            <person name="Zhang Y."/>
            <person name="Chen Z."/>
            <person name="Xu S."/>
            <person name="Zhu R."/>
            <person name="Wang S."/>
            <person name="Zhang T."/>
            <person name="Zhao G."/>
        </authorList>
    </citation>
    <scope>NUCLEOTIDE SEQUENCE [LARGE SCALE GENOMIC DNA]</scope>
    <source>
        <strain evidence="4">cv. Xinhai21</strain>
        <tissue evidence="3">Leaf</tissue>
    </source>
</reference>
<dbReference type="EMBL" id="KZ663823">
    <property type="protein sequence ID" value="PPS09768.1"/>
    <property type="molecule type" value="Genomic_DNA"/>
</dbReference>
<dbReference type="GO" id="GO:0006338">
    <property type="term" value="P:chromatin remodeling"/>
    <property type="evidence" value="ECO:0007669"/>
    <property type="project" value="InterPro"/>
</dbReference>
<feature type="region of interest" description="Disordered" evidence="1">
    <location>
        <begin position="319"/>
        <end position="347"/>
    </location>
</feature>
<dbReference type="PANTHER" id="PTHR21561:SF16">
    <property type="entry name" value="PAPA-1-LIKE FAMILY PROTEIN _ ZINC FINGER (HIT TYPE) FAMILY PROTEIN"/>
    <property type="match status" value="1"/>
</dbReference>
<gene>
    <name evidence="3" type="ORF">GOBAR_AA10864</name>
</gene>
<evidence type="ECO:0000313" key="4">
    <source>
        <dbReference type="Proteomes" id="UP000239757"/>
    </source>
</evidence>
<dbReference type="PANTHER" id="PTHR21561">
    <property type="entry name" value="INO80 COMPLEX SUBUNIT B"/>
    <property type="match status" value="1"/>
</dbReference>
<protein>
    <recommendedName>
        <fullName evidence="2">INO80 complex subunit B-like conserved region domain-containing protein</fullName>
    </recommendedName>
</protein>
<dbReference type="InterPro" id="IPR006880">
    <property type="entry name" value="INO80B_C"/>
</dbReference>
<dbReference type="InterPro" id="IPR007529">
    <property type="entry name" value="Znf_HIT"/>
</dbReference>
<dbReference type="Pfam" id="PF04795">
    <property type="entry name" value="PAPA-1"/>
    <property type="match status" value="1"/>
</dbReference>
<name>A0A2P5Y2F8_GOSBA</name>
<proteinExistence type="predicted"/>
<dbReference type="AlphaFoldDB" id="A0A2P5Y2F8"/>
<dbReference type="OrthoDB" id="2021186at2759"/>
<evidence type="ECO:0000256" key="1">
    <source>
        <dbReference type="SAM" id="MobiDB-lite"/>
    </source>
</evidence>
<evidence type="ECO:0000313" key="3">
    <source>
        <dbReference type="EMBL" id="PPS09768.1"/>
    </source>
</evidence>
<sequence>MESFGGSELAVVGCAVKKKRSGILRRPRVAAQTFTHNYILLSSPTPAIGCSGNEDQNFKNGSNGFGSENKLKLKLKLGGVTRTIHTNSTVDHAFDVEPGLTKSSHFSDVAQTREKSFLLGKKGSCVSDKGEGYGVQWKDLSRSGSGNGKGHSSRGKATGVCVAGNETDRHEPTRKSKRVPKRRVLDMKRMRETGEKVLLLRIEIMWKKKKTSVYPMMSLDLKGRSWEGDQLICLSKEEPNQLPLHEIELFSLGKKDLLSGPGAALVEFPDGLPPAPSKKQKDKLSEVELQLKKAEAAQRRRMQSEKAARDAEAEAIRKILGQDSARKKKEDKMKKQRDELAQGKAAKSETLASNTVRWVMGPGGTTVIFSEDIGLPQLFNSVPSGYPPPREKCAGPNCTNAYKYRDSKSKLPLCSLDCYKAIHAKAQPLIAC</sequence>
<dbReference type="InterPro" id="IPR029523">
    <property type="entry name" value="INO80B/Ies2"/>
</dbReference>
<organism evidence="3 4">
    <name type="scientific">Gossypium barbadense</name>
    <name type="common">Sea Island cotton</name>
    <name type="synonym">Hibiscus barbadensis</name>
    <dbReference type="NCBI Taxonomy" id="3634"/>
    <lineage>
        <taxon>Eukaryota</taxon>
        <taxon>Viridiplantae</taxon>
        <taxon>Streptophyta</taxon>
        <taxon>Embryophyta</taxon>
        <taxon>Tracheophyta</taxon>
        <taxon>Spermatophyta</taxon>
        <taxon>Magnoliopsida</taxon>
        <taxon>eudicotyledons</taxon>
        <taxon>Gunneridae</taxon>
        <taxon>Pentapetalae</taxon>
        <taxon>rosids</taxon>
        <taxon>malvids</taxon>
        <taxon>Malvales</taxon>
        <taxon>Malvaceae</taxon>
        <taxon>Malvoideae</taxon>
        <taxon>Gossypium</taxon>
    </lineage>
</organism>
<dbReference type="Pfam" id="PF04438">
    <property type="entry name" value="zf-HIT"/>
    <property type="match status" value="1"/>
</dbReference>
<accession>A0A2P5Y2F8</accession>
<feature type="domain" description="INO80 complex subunit B-like conserved region" evidence="2">
    <location>
        <begin position="288"/>
        <end position="373"/>
    </location>
</feature>
<dbReference type="SMART" id="SM01406">
    <property type="entry name" value="PAPA-1"/>
    <property type="match status" value="1"/>
</dbReference>
<dbReference type="Proteomes" id="UP000239757">
    <property type="component" value="Unassembled WGS sequence"/>
</dbReference>
<dbReference type="CDD" id="cd23021">
    <property type="entry name" value="zf-HIT_IN80B"/>
    <property type="match status" value="1"/>
</dbReference>
<feature type="region of interest" description="Disordered" evidence="1">
    <location>
        <begin position="137"/>
        <end position="159"/>
    </location>
</feature>
<evidence type="ECO:0000259" key="2">
    <source>
        <dbReference type="SMART" id="SM01406"/>
    </source>
</evidence>
<feature type="compositionally biased region" description="Basic and acidic residues" evidence="1">
    <location>
        <begin position="324"/>
        <end position="341"/>
    </location>
</feature>
<dbReference type="GO" id="GO:0031011">
    <property type="term" value="C:Ino80 complex"/>
    <property type="evidence" value="ECO:0007669"/>
    <property type="project" value="InterPro"/>
</dbReference>